<feature type="domain" description="Cytochrome c" evidence="5">
    <location>
        <begin position="51"/>
        <end position="137"/>
    </location>
</feature>
<accession>A0ABR4TL36</accession>
<dbReference type="InterPro" id="IPR009056">
    <property type="entry name" value="Cyt_c-like_dom"/>
</dbReference>
<evidence type="ECO:0000313" key="6">
    <source>
        <dbReference type="EMBL" id="KEO52531.1"/>
    </source>
</evidence>
<dbReference type="Gene3D" id="1.10.760.10">
    <property type="entry name" value="Cytochrome c-like domain"/>
    <property type="match status" value="1"/>
</dbReference>
<keyword evidence="7" id="KW-1185">Reference proteome</keyword>
<evidence type="ECO:0000256" key="2">
    <source>
        <dbReference type="ARBA" id="ARBA00022723"/>
    </source>
</evidence>
<proteinExistence type="predicted"/>
<evidence type="ECO:0000256" key="3">
    <source>
        <dbReference type="ARBA" id="ARBA00023004"/>
    </source>
</evidence>
<dbReference type="SUPFAM" id="SSF46626">
    <property type="entry name" value="Cytochrome c"/>
    <property type="match status" value="1"/>
</dbReference>
<dbReference type="PROSITE" id="PS51007">
    <property type="entry name" value="CYTC"/>
    <property type="match status" value="1"/>
</dbReference>
<comment type="caution">
    <text evidence="6">The sequence shown here is derived from an EMBL/GenBank/DDBJ whole genome shotgun (WGS) entry which is preliminary data.</text>
</comment>
<dbReference type="InterPro" id="IPR036909">
    <property type="entry name" value="Cyt_c-like_dom_sf"/>
</dbReference>
<dbReference type="EMBL" id="AUNC01000045">
    <property type="protein sequence ID" value="KEO52531.1"/>
    <property type="molecule type" value="Genomic_DNA"/>
</dbReference>
<sequence>MALYSAQARKGETAMKTRIRKSSLVILITGAAAATFLIVSNQLAHRGEEQGDIARGKSIAEQTCLRCHMEFAGDPYPDPAITTAPPLASFGQRWPIENLEEALAEGITVSHDQLTMPEFTFTPETIADLLAYMDDLSNQANETMAN</sequence>
<evidence type="ECO:0000256" key="1">
    <source>
        <dbReference type="ARBA" id="ARBA00022617"/>
    </source>
</evidence>
<keyword evidence="1 4" id="KW-0349">Heme</keyword>
<keyword evidence="3 4" id="KW-0408">Iron</keyword>
<organism evidence="6 7">
    <name type="scientific">Thalassospira permensis NBRC 106175</name>
    <dbReference type="NCBI Taxonomy" id="1353532"/>
    <lineage>
        <taxon>Bacteria</taxon>
        <taxon>Pseudomonadati</taxon>
        <taxon>Pseudomonadota</taxon>
        <taxon>Alphaproteobacteria</taxon>
        <taxon>Rhodospirillales</taxon>
        <taxon>Thalassospiraceae</taxon>
        <taxon>Thalassospira</taxon>
    </lineage>
</organism>
<protein>
    <submittedName>
        <fullName evidence="6">Cytochrome C</fullName>
    </submittedName>
</protein>
<evidence type="ECO:0000256" key="4">
    <source>
        <dbReference type="PROSITE-ProRule" id="PRU00433"/>
    </source>
</evidence>
<evidence type="ECO:0000313" key="7">
    <source>
        <dbReference type="Proteomes" id="UP000027463"/>
    </source>
</evidence>
<keyword evidence="2 4" id="KW-0479">Metal-binding</keyword>
<dbReference type="Pfam" id="PF13442">
    <property type="entry name" value="Cytochrome_CBB3"/>
    <property type="match status" value="1"/>
</dbReference>
<evidence type="ECO:0000259" key="5">
    <source>
        <dbReference type="PROSITE" id="PS51007"/>
    </source>
</evidence>
<reference evidence="6 7" key="1">
    <citation type="submission" date="2013-07" db="EMBL/GenBank/DDBJ databases">
        <title>Thalassospira permensis NBRC 106175 Genome Sequencing.</title>
        <authorList>
            <person name="Lai Q."/>
            <person name="Shao Z."/>
        </authorList>
    </citation>
    <scope>NUCLEOTIDE SEQUENCE [LARGE SCALE GENOMIC DNA]</scope>
    <source>
        <strain evidence="6 7">NBRC 106175</strain>
    </source>
</reference>
<gene>
    <name evidence="6" type="ORF">SMB34_07785</name>
</gene>
<dbReference type="Proteomes" id="UP000027463">
    <property type="component" value="Unassembled WGS sequence"/>
</dbReference>
<name>A0ABR4TL36_9PROT</name>